<dbReference type="InterPro" id="IPR005119">
    <property type="entry name" value="LysR_subst-bd"/>
</dbReference>
<dbReference type="EMBL" id="SISK01000001">
    <property type="protein sequence ID" value="TBN44014.1"/>
    <property type="molecule type" value="Genomic_DNA"/>
</dbReference>
<dbReference type="CDD" id="cd05466">
    <property type="entry name" value="PBP2_LTTR_substrate"/>
    <property type="match status" value="1"/>
</dbReference>
<keyword evidence="3" id="KW-0238">DNA-binding</keyword>
<dbReference type="Proteomes" id="UP000293520">
    <property type="component" value="Unassembled WGS sequence"/>
</dbReference>
<keyword evidence="2" id="KW-0805">Transcription regulation</keyword>
<evidence type="ECO:0000313" key="7">
    <source>
        <dbReference type="Proteomes" id="UP000293520"/>
    </source>
</evidence>
<dbReference type="InterPro" id="IPR000847">
    <property type="entry name" value="LysR_HTH_N"/>
</dbReference>
<evidence type="ECO:0000259" key="5">
    <source>
        <dbReference type="PROSITE" id="PS50931"/>
    </source>
</evidence>
<dbReference type="RefSeq" id="WP_130989714.1">
    <property type="nucleotide sequence ID" value="NZ_SISK01000001.1"/>
</dbReference>
<dbReference type="PROSITE" id="PS50931">
    <property type="entry name" value="HTH_LYSR"/>
    <property type="match status" value="1"/>
</dbReference>
<dbReference type="Pfam" id="PF03466">
    <property type="entry name" value="LysR_substrate"/>
    <property type="match status" value="1"/>
</dbReference>
<sequence length="326" mass="35000">MDWDDLRIFLAVARTESLSGAGRRLGMDASTIGRRIARLEGAVGAALFAKTPQGYALTAEGARLVAPAEAAEQGANAAAEATRRDAGLTGQLRIGAPDGCANYLLPQVARDLCIAHPGLEIQIVALPRVVNLTKREADMAIAVSPPDTGRLTVQRLTDYHLHLAAHDDYLRAAPPIRDLADLRHHRMIGYIPDMIFDRELDYLSETGVQTAAITSNSVSVQMQAIRVGAGVGIVHDFAIPFAPGVRVVLPDRLVLKRSFWLIRHADDRASRRLSLLADLLAQGIRAEVARLERQLGVDNPCGLDGTGFEGKGGGNQRVTNCATEGL</sequence>
<keyword evidence="4" id="KW-0804">Transcription</keyword>
<dbReference type="OrthoDB" id="9787460at2"/>
<proteinExistence type="inferred from homology"/>
<organism evidence="6 7">
    <name type="scientific">Paracoccus subflavus</name>
    <dbReference type="NCBI Taxonomy" id="2528244"/>
    <lineage>
        <taxon>Bacteria</taxon>
        <taxon>Pseudomonadati</taxon>
        <taxon>Pseudomonadota</taxon>
        <taxon>Alphaproteobacteria</taxon>
        <taxon>Rhodobacterales</taxon>
        <taxon>Paracoccaceae</taxon>
        <taxon>Paracoccus</taxon>
    </lineage>
</organism>
<keyword evidence="7" id="KW-1185">Reference proteome</keyword>
<evidence type="ECO:0000313" key="6">
    <source>
        <dbReference type="EMBL" id="TBN44014.1"/>
    </source>
</evidence>
<dbReference type="InterPro" id="IPR058163">
    <property type="entry name" value="LysR-type_TF_proteobact-type"/>
</dbReference>
<feature type="domain" description="HTH lysR-type" evidence="5">
    <location>
        <begin position="1"/>
        <end position="58"/>
    </location>
</feature>
<evidence type="ECO:0000256" key="2">
    <source>
        <dbReference type="ARBA" id="ARBA00023015"/>
    </source>
</evidence>
<reference evidence="6 7" key="1">
    <citation type="submission" date="2019-02" db="EMBL/GenBank/DDBJ databases">
        <title>Paracoccus subflavus sp. nov., isolated from marine sediment of the Pacific Ocean.</title>
        <authorList>
            <person name="Zhang G."/>
        </authorList>
    </citation>
    <scope>NUCLEOTIDE SEQUENCE [LARGE SCALE GENOMIC DNA]</scope>
    <source>
        <strain evidence="6 7">GY0581</strain>
    </source>
</reference>
<dbReference type="AlphaFoldDB" id="A0A4Q9G5J8"/>
<dbReference type="SUPFAM" id="SSF46785">
    <property type="entry name" value="Winged helix' DNA-binding domain"/>
    <property type="match status" value="1"/>
</dbReference>
<dbReference type="InterPro" id="IPR036388">
    <property type="entry name" value="WH-like_DNA-bd_sf"/>
</dbReference>
<dbReference type="Gene3D" id="1.10.10.10">
    <property type="entry name" value="Winged helix-like DNA-binding domain superfamily/Winged helix DNA-binding domain"/>
    <property type="match status" value="1"/>
</dbReference>
<protein>
    <submittedName>
        <fullName evidence="6">LysR family transcriptional regulator</fullName>
    </submittedName>
</protein>
<dbReference type="GO" id="GO:0006351">
    <property type="term" value="P:DNA-templated transcription"/>
    <property type="evidence" value="ECO:0007669"/>
    <property type="project" value="TreeGrafter"/>
</dbReference>
<accession>A0A4Q9G5J8</accession>
<evidence type="ECO:0000256" key="4">
    <source>
        <dbReference type="ARBA" id="ARBA00023163"/>
    </source>
</evidence>
<gene>
    <name evidence="6" type="ORF">EYE42_02530</name>
</gene>
<evidence type="ECO:0000256" key="3">
    <source>
        <dbReference type="ARBA" id="ARBA00023125"/>
    </source>
</evidence>
<comment type="caution">
    <text evidence="6">The sequence shown here is derived from an EMBL/GenBank/DDBJ whole genome shotgun (WGS) entry which is preliminary data.</text>
</comment>
<dbReference type="Gene3D" id="3.40.190.290">
    <property type="match status" value="1"/>
</dbReference>
<dbReference type="GO" id="GO:0043565">
    <property type="term" value="F:sequence-specific DNA binding"/>
    <property type="evidence" value="ECO:0007669"/>
    <property type="project" value="TreeGrafter"/>
</dbReference>
<dbReference type="GO" id="GO:0003700">
    <property type="term" value="F:DNA-binding transcription factor activity"/>
    <property type="evidence" value="ECO:0007669"/>
    <property type="project" value="InterPro"/>
</dbReference>
<dbReference type="Pfam" id="PF00126">
    <property type="entry name" value="HTH_1"/>
    <property type="match status" value="1"/>
</dbReference>
<evidence type="ECO:0000256" key="1">
    <source>
        <dbReference type="ARBA" id="ARBA00009437"/>
    </source>
</evidence>
<dbReference type="PANTHER" id="PTHR30537">
    <property type="entry name" value="HTH-TYPE TRANSCRIPTIONAL REGULATOR"/>
    <property type="match status" value="1"/>
</dbReference>
<dbReference type="SUPFAM" id="SSF53850">
    <property type="entry name" value="Periplasmic binding protein-like II"/>
    <property type="match status" value="1"/>
</dbReference>
<dbReference type="PANTHER" id="PTHR30537:SF3">
    <property type="entry name" value="TRANSCRIPTIONAL REGULATORY PROTEIN"/>
    <property type="match status" value="1"/>
</dbReference>
<comment type="similarity">
    <text evidence="1">Belongs to the LysR transcriptional regulatory family.</text>
</comment>
<dbReference type="InterPro" id="IPR036390">
    <property type="entry name" value="WH_DNA-bd_sf"/>
</dbReference>
<name>A0A4Q9G5J8_9RHOB</name>